<dbReference type="GO" id="GO:0020037">
    <property type="term" value="F:heme binding"/>
    <property type="evidence" value="ECO:0007669"/>
    <property type="project" value="InterPro"/>
</dbReference>
<dbReference type="STRING" id="73230.A0A2B7ZAQ9"/>
<evidence type="ECO:0008006" key="12">
    <source>
        <dbReference type="Google" id="ProtNLM"/>
    </source>
</evidence>
<dbReference type="PROSITE" id="PS00086">
    <property type="entry name" value="CYTOCHROME_P450"/>
    <property type="match status" value="1"/>
</dbReference>
<dbReference type="GO" id="GO:0005506">
    <property type="term" value="F:iron ion binding"/>
    <property type="evidence" value="ECO:0007669"/>
    <property type="project" value="InterPro"/>
</dbReference>
<dbReference type="PANTHER" id="PTHR46206">
    <property type="entry name" value="CYTOCHROME P450"/>
    <property type="match status" value="1"/>
</dbReference>
<evidence type="ECO:0000256" key="2">
    <source>
        <dbReference type="ARBA" id="ARBA00010617"/>
    </source>
</evidence>
<dbReference type="GO" id="GO:0004497">
    <property type="term" value="F:monooxygenase activity"/>
    <property type="evidence" value="ECO:0007669"/>
    <property type="project" value="UniProtKB-KW"/>
</dbReference>
<accession>A0A2B7ZAQ9</accession>
<dbReference type="EMBL" id="PDND01000172">
    <property type="protein sequence ID" value="PGH30450.1"/>
    <property type="molecule type" value="Genomic_DNA"/>
</dbReference>
<protein>
    <recommendedName>
        <fullName evidence="12">Cytochrome P450</fullName>
    </recommendedName>
</protein>
<evidence type="ECO:0000256" key="4">
    <source>
        <dbReference type="ARBA" id="ARBA00022723"/>
    </source>
</evidence>
<evidence type="ECO:0000256" key="7">
    <source>
        <dbReference type="ARBA" id="ARBA00023033"/>
    </source>
</evidence>
<evidence type="ECO:0000313" key="11">
    <source>
        <dbReference type="Proteomes" id="UP000226031"/>
    </source>
</evidence>
<gene>
    <name evidence="10" type="ORF">GX50_06793</name>
</gene>
<dbReference type="CDD" id="cd11041">
    <property type="entry name" value="CYP503A1-like"/>
    <property type="match status" value="1"/>
</dbReference>
<evidence type="ECO:0000256" key="5">
    <source>
        <dbReference type="ARBA" id="ARBA00023002"/>
    </source>
</evidence>
<proteinExistence type="inferred from homology"/>
<evidence type="ECO:0000256" key="9">
    <source>
        <dbReference type="SAM" id="MobiDB-lite"/>
    </source>
</evidence>
<evidence type="ECO:0000256" key="8">
    <source>
        <dbReference type="RuleBase" id="RU000461"/>
    </source>
</evidence>
<keyword evidence="7 8" id="KW-0503">Monooxygenase</keyword>
<reference evidence="10 11" key="1">
    <citation type="submission" date="2017-10" db="EMBL/GenBank/DDBJ databases">
        <title>Comparative genomics in systemic dimorphic fungi from Ajellomycetaceae.</title>
        <authorList>
            <person name="Munoz J.F."/>
            <person name="Mcewen J.G."/>
            <person name="Clay O.K."/>
            <person name="Cuomo C.A."/>
        </authorList>
    </citation>
    <scope>NUCLEOTIDE SEQUENCE [LARGE SCALE GENOMIC DNA]</scope>
    <source>
        <strain evidence="10 11">UAMH4076</strain>
    </source>
</reference>
<keyword evidence="6 8" id="KW-0408">Iron</keyword>
<dbReference type="Pfam" id="PF00067">
    <property type="entry name" value="p450"/>
    <property type="match status" value="1"/>
</dbReference>
<comment type="similarity">
    <text evidence="2 8">Belongs to the cytochrome P450 family.</text>
</comment>
<comment type="cofactor">
    <cofactor evidence="1">
        <name>heme</name>
        <dbReference type="ChEBI" id="CHEBI:30413"/>
    </cofactor>
</comment>
<dbReference type="Proteomes" id="UP000226031">
    <property type="component" value="Unassembled WGS sequence"/>
</dbReference>
<evidence type="ECO:0000256" key="1">
    <source>
        <dbReference type="ARBA" id="ARBA00001971"/>
    </source>
</evidence>
<comment type="caution">
    <text evidence="10">The sequence shown here is derived from an EMBL/GenBank/DDBJ whole genome shotgun (WGS) entry which is preliminary data.</text>
</comment>
<feature type="compositionally biased region" description="Low complexity" evidence="9">
    <location>
        <begin position="511"/>
        <end position="526"/>
    </location>
</feature>
<feature type="region of interest" description="Disordered" evidence="9">
    <location>
        <begin position="494"/>
        <end position="526"/>
    </location>
</feature>
<sequence>MALLIPDLILAKCPQAANFIHSLSLLQLACLVNTVGVVLLSIYCWFSATKYPNIPRVRDGMKGRFSLKTRLAYLTNCEGLYKEAYETYLKNGQPCLVPGLGLRTEILLPNNTLRWLVTQPENALSMQVAFRELDQIDWAADHHKYVTDPWLTPILNRDVNRNFDRYLGPLGEEMRNAVERRIPNKNEWTEIPLWDTSKLLIAQGSSQVTVGKPLCRDEEYLRAASGFVDLFVTNAGLVPFVPVPLRPILCPILNLPLRLKTWKMERILKPMIKERLECLLWRQQSEKEGNERHHDRTSGKDEPEDLLQLMLHFAQNERSNEELHDLHGLAYRVCLNNLGSFHQTAAAATNVIFNILASDKEFNTIALLREEIASVFPRECYAIPPPTAQSAKNEKKTDGWTKVSLAKLVLMDSVMRETTRMYSFIQRSVVRTVVADNIHSPVIDGEDGSNDARTISVPLPKGTMISILTRSTYLDPNAFDDPLKFKPWRFANRRQGAGNVGPHSEQGGDDSSVAASSTRTAASTAARQTFTTTSVNNLLFGHGRHACPGRFVAEAEIKMFVVCLLMNYDVSLVPVPGPDGKGEVAVRPESLWILEALMPPISGRIRAKRRAGERE</sequence>
<evidence type="ECO:0000256" key="3">
    <source>
        <dbReference type="ARBA" id="ARBA00022617"/>
    </source>
</evidence>
<keyword evidence="11" id="KW-1185">Reference proteome</keyword>
<dbReference type="Gene3D" id="1.10.630.10">
    <property type="entry name" value="Cytochrome P450"/>
    <property type="match status" value="1"/>
</dbReference>
<keyword evidence="4 8" id="KW-0479">Metal-binding</keyword>
<dbReference type="GO" id="GO:0016705">
    <property type="term" value="F:oxidoreductase activity, acting on paired donors, with incorporation or reduction of molecular oxygen"/>
    <property type="evidence" value="ECO:0007669"/>
    <property type="project" value="InterPro"/>
</dbReference>
<evidence type="ECO:0000313" key="10">
    <source>
        <dbReference type="EMBL" id="PGH30450.1"/>
    </source>
</evidence>
<name>A0A2B7ZAQ9_9EURO</name>
<dbReference type="PANTHER" id="PTHR46206:SF1">
    <property type="entry name" value="P450, PUTATIVE (EUROFUNG)-RELATED"/>
    <property type="match status" value="1"/>
</dbReference>
<keyword evidence="5 8" id="KW-0560">Oxidoreductase</keyword>
<dbReference type="VEuPathDB" id="FungiDB:EMCG_03994"/>
<dbReference type="InterPro" id="IPR001128">
    <property type="entry name" value="Cyt_P450"/>
</dbReference>
<evidence type="ECO:0000256" key="6">
    <source>
        <dbReference type="ARBA" id="ARBA00023004"/>
    </source>
</evidence>
<dbReference type="AlphaFoldDB" id="A0A2B7ZAQ9"/>
<organism evidence="10 11">
    <name type="scientific">[Emmonsia] crescens</name>
    <dbReference type="NCBI Taxonomy" id="73230"/>
    <lineage>
        <taxon>Eukaryota</taxon>
        <taxon>Fungi</taxon>
        <taxon>Dikarya</taxon>
        <taxon>Ascomycota</taxon>
        <taxon>Pezizomycotina</taxon>
        <taxon>Eurotiomycetes</taxon>
        <taxon>Eurotiomycetidae</taxon>
        <taxon>Onygenales</taxon>
        <taxon>Ajellomycetaceae</taxon>
        <taxon>Emergomyces</taxon>
    </lineage>
</organism>
<dbReference type="SUPFAM" id="SSF48264">
    <property type="entry name" value="Cytochrome P450"/>
    <property type="match status" value="1"/>
</dbReference>
<dbReference type="InterPro" id="IPR017972">
    <property type="entry name" value="Cyt_P450_CS"/>
</dbReference>
<dbReference type="InterPro" id="IPR036396">
    <property type="entry name" value="Cyt_P450_sf"/>
</dbReference>
<keyword evidence="3 8" id="KW-0349">Heme</keyword>